<accession>A0A1E8Q5X7</accession>
<comment type="caution">
    <text evidence="2">The sequence shown here is derived from an EMBL/GenBank/DDBJ whole genome shotgun (WGS) entry which is preliminary data.</text>
</comment>
<sequence length="430" mass="45471">MTSHPAASAHGPEPALAAGDDPRSYALLLSEVYDATMAGTRAPARPRDVIADSWKRLLTRGVDPDRLAPPTVDATGIDALREASGLFAVLDDVSRGLDSVIDGGDNILVVADARGRVLWRYGAPRVLGNADRLGFVEGAQWSENAVGTNAIGTALASNRAVQVFSAEHFLRSHHAWTCAGAPIKDPRTGQVVGVVDVSGPAATVHPTTVALVDLVARLAESQLREAHDRTLNRLRTVAAPILARVGRPALAVDPHGWVAAVDALPPHSRIALPHDAIPGRTWIPALGPCDVEALPGGWLVRLADEPAADAVAASVTLDLRDATAPRLRVAGQFATWQRDISPRHAGILELLARHRQGRSAAELAVDLYGDPSRVVTVRAEMSRLRRQFTGLVLGRPYRFADSAIVDVLGPADATPSPPTAPAIRAGRGIR</sequence>
<evidence type="ECO:0000313" key="3">
    <source>
        <dbReference type="Proteomes" id="UP000178953"/>
    </source>
</evidence>
<evidence type="ECO:0000313" key="2">
    <source>
        <dbReference type="EMBL" id="OFJ53895.1"/>
    </source>
</evidence>
<gene>
    <name evidence="2" type="ORF">BEL07_10220</name>
</gene>
<dbReference type="InterPro" id="IPR003018">
    <property type="entry name" value="GAF"/>
</dbReference>
<name>A0A1E8Q5X7_9MYCO</name>
<dbReference type="AlphaFoldDB" id="A0A1E8Q5X7"/>
<reference evidence="2 3" key="1">
    <citation type="submission" date="2016-09" db="EMBL/GenBank/DDBJ databases">
        <title>genome sequence of Mycobacterium sp. 739 SCH.</title>
        <authorList>
            <person name="Greninger A.L."/>
            <person name="Qin X."/>
            <person name="Jerome K."/>
            <person name="Vora S."/>
            <person name="Quinn K."/>
        </authorList>
    </citation>
    <scope>NUCLEOTIDE SEQUENCE [LARGE SCALE GENOMIC DNA]</scope>
    <source>
        <strain evidence="2 3">SCH</strain>
    </source>
</reference>
<dbReference type="InterPro" id="IPR029016">
    <property type="entry name" value="GAF-like_dom_sf"/>
</dbReference>
<organism evidence="2 3">
    <name type="scientific">Mycolicibacterium grossiae</name>
    <dbReference type="NCBI Taxonomy" id="1552759"/>
    <lineage>
        <taxon>Bacteria</taxon>
        <taxon>Bacillati</taxon>
        <taxon>Actinomycetota</taxon>
        <taxon>Actinomycetes</taxon>
        <taxon>Mycobacteriales</taxon>
        <taxon>Mycobacteriaceae</taxon>
        <taxon>Mycolicibacterium</taxon>
    </lineage>
</organism>
<dbReference type="Pfam" id="PF01590">
    <property type="entry name" value="GAF"/>
    <property type="match status" value="1"/>
</dbReference>
<protein>
    <submittedName>
        <fullName evidence="2">Diguanylate cyclase</fullName>
    </submittedName>
</protein>
<dbReference type="OrthoDB" id="3928741at2"/>
<dbReference type="Proteomes" id="UP000178953">
    <property type="component" value="Unassembled WGS sequence"/>
</dbReference>
<proteinExistence type="predicted"/>
<dbReference type="RefSeq" id="WP_070352980.1">
    <property type="nucleotide sequence ID" value="NZ_CP043474.1"/>
</dbReference>
<evidence type="ECO:0000259" key="1">
    <source>
        <dbReference type="Pfam" id="PF01590"/>
    </source>
</evidence>
<dbReference type="EMBL" id="MCHX01000019">
    <property type="protein sequence ID" value="OFJ53895.1"/>
    <property type="molecule type" value="Genomic_DNA"/>
</dbReference>
<dbReference type="Gene3D" id="3.30.450.40">
    <property type="match status" value="1"/>
</dbReference>
<keyword evidence="3" id="KW-1185">Reference proteome</keyword>
<feature type="domain" description="GAF" evidence="1">
    <location>
        <begin position="117"/>
        <end position="222"/>
    </location>
</feature>